<reference evidence="1 2" key="1">
    <citation type="submission" date="2022-04" db="EMBL/GenBank/DDBJ databases">
        <title>Genome diversity in the genus Frankia.</title>
        <authorList>
            <person name="Carlos-Shanley C."/>
            <person name="Hahn D."/>
        </authorList>
    </citation>
    <scope>NUCLEOTIDE SEQUENCE [LARGE SCALE GENOMIC DNA]</scope>
    <source>
        <strain evidence="1 2">Ag45/Mut15</strain>
    </source>
</reference>
<name>A0ABT0JRP4_9ACTN</name>
<organism evidence="1 2">
    <name type="scientific">Frankia umida</name>
    <dbReference type="NCBI Taxonomy" id="573489"/>
    <lineage>
        <taxon>Bacteria</taxon>
        <taxon>Bacillati</taxon>
        <taxon>Actinomycetota</taxon>
        <taxon>Actinomycetes</taxon>
        <taxon>Frankiales</taxon>
        <taxon>Frankiaceae</taxon>
        <taxon>Frankia</taxon>
    </lineage>
</organism>
<proteinExistence type="predicted"/>
<dbReference type="Gene3D" id="2.30.110.10">
    <property type="entry name" value="Electron Transport, Fmn-binding Protein, Chain A"/>
    <property type="match status" value="1"/>
</dbReference>
<gene>
    <name evidence="1" type="ORF">MXD59_00015</name>
</gene>
<comment type="caution">
    <text evidence="1">The sequence shown here is derived from an EMBL/GenBank/DDBJ whole genome shotgun (WGS) entry which is preliminary data.</text>
</comment>
<evidence type="ECO:0000313" key="2">
    <source>
        <dbReference type="Proteomes" id="UP001201873"/>
    </source>
</evidence>
<sequence>MSQPHDNAIPTPTPTGVRVSATAAAPRQGDLALLDTPAAQRLLASTIPARFAYVALDGTPRVVPTWFHWTGEELVTVTYVDGPAISHPAKRLAALRHRPGAAVTIDTEGFPPESLSLRGQVEITEVDGLAPEYVAAAHRYLGPQAAAGMLSQVDAPGTVQARIALRPTWVGLLDFAGRRPSAQGGIDQQETPE</sequence>
<dbReference type="RefSeq" id="WP_248822870.1">
    <property type="nucleotide sequence ID" value="NZ_JALKFT010000001.1"/>
</dbReference>
<protein>
    <submittedName>
        <fullName evidence="1">Pyridoxamine 5'-phosphate oxidase family protein</fullName>
    </submittedName>
</protein>
<dbReference type="InterPro" id="IPR012349">
    <property type="entry name" value="Split_barrel_FMN-bd"/>
</dbReference>
<dbReference type="SUPFAM" id="SSF50475">
    <property type="entry name" value="FMN-binding split barrel"/>
    <property type="match status" value="1"/>
</dbReference>
<keyword evidence="2" id="KW-1185">Reference proteome</keyword>
<dbReference type="EMBL" id="JALKFT010000001">
    <property type="protein sequence ID" value="MCK9874185.1"/>
    <property type="molecule type" value="Genomic_DNA"/>
</dbReference>
<evidence type="ECO:0000313" key="1">
    <source>
        <dbReference type="EMBL" id="MCK9874185.1"/>
    </source>
</evidence>
<dbReference type="Proteomes" id="UP001201873">
    <property type="component" value="Unassembled WGS sequence"/>
</dbReference>
<accession>A0ABT0JRP4</accession>